<proteinExistence type="predicted"/>
<protein>
    <submittedName>
        <fullName evidence="2">Uncharacterized protein</fullName>
    </submittedName>
</protein>
<reference evidence="2" key="1">
    <citation type="submission" date="2022-07" db="EMBL/GenBank/DDBJ databases">
        <title>Fungi with potential for degradation of polypropylene.</title>
        <authorList>
            <person name="Gostincar C."/>
        </authorList>
    </citation>
    <scope>NUCLEOTIDE SEQUENCE</scope>
    <source>
        <strain evidence="2">EXF-13287</strain>
    </source>
</reference>
<dbReference type="Proteomes" id="UP001174691">
    <property type="component" value="Unassembled WGS sequence"/>
</dbReference>
<evidence type="ECO:0000313" key="2">
    <source>
        <dbReference type="EMBL" id="KAJ9133616.1"/>
    </source>
</evidence>
<evidence type="ECO:0000313" key="3">
    <source>
        <dbReference type="Proteomes" id="UP001174691"/>
    </source>
</evidence>
<keyword evidence="3" id="KW-1185">Reference proteome</keyword>
<sequence>MTDQGKSMAKAMKLKEMYMAEEMSDQSVRSLFSMAKGEYQALLRKTAFIAYIKDEELEPRESALIFHIKDASLPYVKAVWWFLSRIPLERVASELGSFECLRPNDLPAPALLPLLPLEAAKFKFIDWVNEHQLDVEKAQIFAILDIVRASYQIGKIVCSAEDFEIPDASANAIPFIDGYLAGFPAGQLAELHLGREEINHAEYYGVVRDSGHAEQLRAERLAANNRELAEPAPDIPRTEADLKSYHRELYLAIVDCSQAVEQDGSTARKNLATMRNIDVEILAWGVLIATINAQQGKINLESVSKNHRYDAYSTFRERFDKVKELFLTYKCTVKTCTPDDPVTRLAAAPEAESKRKEGNRVTNEKKKRRIAAGRGALGQDGKKQPRAAEGEEEEEDGAAGSGNA</sequence>
<organism evidence="2 3">
    <name type="scientific">Coniochaeta hoffmannii</name>
    <dbReference type="NCBI Taxonomy" id="91930"/>
    <lineage>
        <taxon>Eukaryota</taxon>
        <taxon>Fungi</taxon>
        <taxon>Dikarya</taxon>
        <taxon>Ascomycota</taxon>
        <taxon>Pezizomycotina</taxon>
        <taxon>Sordariomycetes</taxon>
        <taxon>Sordariomycetidae</taxon>
        <taxon>Coniochaetales</taxon>
        <taxon>Coniochaetaceae</taxon>
        <taxon>Coniochaeta</taxon>
    </lineage>
</organism>
<name>A0AA38VIA7_9PEZI</name>
<dbReference type="AlphaFoldDB" id="A0AA38VIA7"/>
<dbReference type="EMBL" id="JANBVN010000198">
    <property type="protein sequence ID" value="KAJ9133616.1"/>
    <property type="molecule type" value="Genomic_DNA"/>
</dbReference>
<accession>A0AA38VIA7</accession>
<evidence type="ECO:0000256" key="1">
    <source>
        <dbReference type="SAM" id="MobiDB-lite"/>
    </source>
</evidence>
<gene>
    <name evidence="2" type="ORF">NKR19_g8983</name>
</gene>
<feature type="compositionally biased region" description="Basic and acidic residues" evidence="1">
    <location>
        <begin position="380"/>
        <end position="389"/>
    </location>
</feature>
<comment type="caution">
    <text evidence="2">The sequence shown here is derived from an EMBL/GenBank/DDBJ whole genome shotgun (WGS) entry which is preliminary data.</text>
</comment>
<feature type="region of interest" description="Disordered" evidence="1">
    <location>
        <begin position="347"/>
        <end position="404"/>
    </location>
</feature>
<feature type="compositionally biased region" description="Basic and acidic residues" evidence="1">
    <location>
        <begin position="351"/>
        <end position="364"/>
    </location>
</feature>